<evidence type="ECO:0000256" key="1">
    <source>
        <dbReference type="SAM" id="MobiDB-lite"/>
    </source>
</evidence>
<gene>
    <name evidence="2" type="ORF">ElyMa_003770900</name>
</gene>
<dbReference type="AlphaFoldDB" id="A0AAV4F965"/>
<feature type="region of interest" description="Disordered" evidence="1">
    <location>
        <begin position="81"/>
        <end position="113"/>
    </location>
</feature>
<protein>
    <submittedName>
        <fullName evidence="2">Uncharacterized protein</fullName>
    </submittedName>
</protein>
<accession>A0AAV4F965</accession>
<proteinExistence type="predicted"/>
<dbReference type="EMBL" id="BMAT01007723">
    <property type="protein sequence ID" value="GFR69898.1"/>
    <property type="molecule type" value="Genomic_DNA"/>
</dbReference>
<evidence type="ECO:0000313" key="3">
    <source>
        <dbReference type="Proteomes" id="UP000762676"/>
    </source>
</evidence>
<keyword evidence="3" id="KW-1185">Reference proteome</keyword>
<dbReference type="Proteomes" id="UP000762676">
    <property type="component" value="Unassembled WGS sequence"/>
</dbReference>
<name>A0AAV4F965_9GAST</name>
<comment type="caution">
    <text evidence="2">The sequence shown here is derived from an EMBL/GenBank/DDBJ whole genome shotgun (WGS) entry which is preliminary data.</text>
</comment>
<organism evidence="2 3">
    <name type="scientific">Elysia marginata</name>
    <dbReference type="NCBI Taxonomy" id="1093978"/>
    <lineage>
        <taxon>Eukaryota</taxon>
        <taxon>Metazoa</taxon>
        <taxon>Spiralia</taxon>
        <taxon>Lophotrochozoa</taxon>
        <taxon>Mollusca</taxon>
        <taxon>Gastropoda</taxon>
        <taxon>Heterobranchia</taxon>
        <taxon>Euthyneura</taxon>
        <taxon>Panpulmonata</taxon>
        <taxon>Sacoglossa</taxon>
        <taxon>Placobranchoidea</taxon>
        <taxon>Plakobranchidae</taxon>
        <taxon>Elysia</taxon>
    </lineage>
</organism>
<reference evidence="2 3" key="1">
    <citation type="journal article" date="2021" name="Elife">
        <title>Chloroplast acquisition without the gene transfer in kleptoplastic sea slugs, Plakobranchus ocellatus.</title>
        <authorList>
            <person name="Maeda T."/>
            <person name="Takahashi S."/>
            <person name="Yoshida T."/>
            <person name="Shimamura S."/>
            <person name="Takaki Y."/>
            <person name="Nagai Y."/>
            <person name="Toyoda A."/>
            <person name="Suzuki Y."/>
            <person name="Arimoto A."/>
            <person name="Ishii H."/>
            <person name="Satoh N."/>
            <person name="Nishiyama T."/>
            <person name="Hasebe M."/>
            <person name="Maruyama T."/>
            <person name="Minagawa J."/>
            <person name="Obokata J."/>
            <person name="Shigenobu S."/>
        </authorList>
    </citation>
    <scope>NUCLEOTIDE SEQUENCE [LARGE SCALE GENOMIC DNA]</scope>
</reference>
<evidence type="ECO:0000313" key="2">
    <source>
        <dbReference type="EMBL" id="GFR69898.1"/>
    </source>
</evidence>
<sequence length="113" mass="12997">MLRNLVRLVGLKKFEQIIPRPETHLFTSFSPSEHGFDRVVDLWVRFKREPTCPLRPLPAQCTGFRPFSKCLAGLFSRRPIDSLQPGHKKTAYGRRPTLLAETPTKHSRRGGRC</sequence>